<dbReference type="AlphaFoldDB" id="M4BXU1"/>
<evidence type="ECO:0000313" key="2">
    <source>
        <dbReference type="Proteomes" id="UP000011713"/>
    </source>
</evidence>
<dbReference type="InParanoid" id="M4BXU1"/>
<dbReference type="EnsemblProtists" id="HpaT811373">
    <property type="protein sequence ID" value="HpaP811373"/>
    <property type="gene ID" value="HpaG811373"/>
</dbReference>
<protein>
    <submittedName>
        <fullName evidence="1">Uncharacterized protein</fullName>
    </submittedName>
</protein>
<name>M4BXU1_HYAAE</name>
<dbReference type="EMBL" id="JH598034">
    <property type="status" value="NOT_ANNOTATED_CDS"/>
    <property type="molecule type" value="Genomic_DNA"/>
</dbReference>
<dbReference type="HOGENOM" id="CLU_1910666_0_0_1"/>
<dbReference type="Proteomes" id="UP000011713">
    <property type="component" value="Unassembled WGS sequence"/>
</dbReference>
<evidence type="ECO:0000313" key="1">
    <source>
        <dbReference type="EnsemblProtists" id="HpaP811373"/>
    </source>
</evidence>
<organism evidence="1 2">
    <name type="scientific">Hyaloperonospora arabidopsidis (strain Emoy2)</name>
    <name type="common">Downy mildew agent</name>
    <name type="synonym">Peronospora arabidopsidis</name>
    <dbReference type="NCBI Taxonomy" id="559515"/>
    <lineage>
        <taxon>Eukaryota</taxon>
        <taxon>Sar</taxon>
        <taxon>Stramenopiles</taxon>
        <taxon>Oomycota</taxon>
        <taxon>Peronosporomycetes</taxon>
        <taxon>Peronosporales</taxon>
        <taxon>Peronosporaceae</taxon>
        <taxon>Hyaloperonospora</taxon>
    </lineage>
</organism>
<reference evidence="1" key="2">
    <citation type="submission" date="2015-06" db="UniProtKB">
        <authorList>
            <consortium name="EnsemblProtists"/>
        </authorList>
    </citation>
    <scope>IDENTIFICATION</scope>
    <source>
        <strain evidence="1">Emoy2</strain>
    </source>
</reference>
<sequence>MTDHWMICLFFDQTCATCDTVEVCTKTVSNLYLILLRGTMERIKRNFRRHPNHDQLRSQWLFDPRESSAICSTGKDCATAIPSCTFVLRSSAYSTRFDRHNHLVKPVACFIEVRPLSNALGTAPSALTLPYIP</sequence>
<dbReference type="VEuPathDB" id="FungiDB:HpaG811373"/>
<proteinExistence type="predicted"/>
<accession>M4BXU1</accession>
<keyword evidence="2" id="KW-1185">Reference proteome</keyword>
<reference evidence="2" key="1">
    <citation type="journal article" date="2010" name="Science">
        <title>Signatures of adaptation to obligate biotrophy in the Hyaloperonospora arabidopsidis genome.</title>
        <authorList>
            <person name="Baxter L."/>
            <person name="Tripathy S."/>
            <person name="Ishaque N."/>
            <person name="Boot N."/>
            <person name="Cabral A."/>
            <person name="Kemen E."/>
            <person name="Thines M."/>
            <person name="Ah-Fong A."/>
            <person name="Anderson R."/>
            <person name="Badejoko W."/>
            <person name="Bittner-Eddy P."/>
            <person name="Boore J.L."/>
            <person name="Chibucos M.C."/>
            <person name="Coates M."/>
            <person name="Dehal P."/>
            <person name="Delehaunty K."/>
            <person name="Dong S."/>
            <person name="Downton P."/>
            <person name="Dumas B."/>
            <person name="Fabro G."/>
            <person name="Fronick C."/>
            <person name="Fuerstenberg S.I."/>
            <person name="Fulton L."/>
            <person name="Gaulin E."/>
            <person name="Govers F."/>
            <person name="Hughes L."/>
            <person name="Humphray S."/>
            <person name="Jiang R.H."/>
            <person name="Judelson H."/>
            <person name="Kamoun S."/>
            <person name="Kyung K."/>
            <person name="Meijer H."/>
            <person name="Minx P."/>
            <person name="Morris P."/>
            <person name="Nelson J."/>
            <person name="Phuntumart V."/>
            <person name="Qutob D."/>
            <person name="Rehmany A."/>
            <person name="Rougon-Cardoso A."/>
            <person name="Ryden P."/>
            <person name="Torto-Alalibo T."/>
            <person name="Studholme D."/>
            <person name="Wang Y."/>
            <person name="Win J."/>
            <person name="Wood J."/>
            <person name="Clifton S.W."/>
            <person name="Rogers J."/>
            <person name="Van den Ackerveken G."/>
            <person name="Jones J.D."/>
            <person name="McDowell J.M."/>
            <person name="Beynon J."/>
            <person name="Tyler B.M."/>
        </authorList>
    </citation>
    <scope>NUCLEOTIDE SEQUENCE [LARGE SCALE GENOMIC DNA]</scope>
    <source>
        <strain evidence="2">Emoy2</strain>
    </source>
</reference>